<evidence type="ECO:0000256" key="4">
    <source>
        <dbReference type="ARBA" id="ARBA00022833"/>
    </source>
</evidence>
<dbReference type="CDD" id="cd04280">
    <property type="entry name" value="ZnMc_astacin_like"/>
    <property type="match status" value="1"/>
</dbReference>
<feature type="domain" description="Peptidase M12A" evidence="8">
    <location>
        <begin position="172"/>
        <end position="385"/>
    </location>
</feature>
<evidence type="ECO:0000256" key="6">
    <source>
        <dbReference type="PROSITE-ProRule" id="PRU01211"/>
    </source>
</evidence>
<feature type="binding site" evidence="6">
    <location>
        <position position="287"/>
    </location>
    <ligand>
        <name>Zn(2+)</name>
        <dbReference type="ChEBI" id="CHEBI:29105"/>
        <note>catalytic</note>
    </ligand>
</feature>
<dbReference type="InterPro" id="IPR006026">
    <property type="entry name" value="Peptidase_Metallo"/>
</dbReference>
<keyword evidence="4 6" id="KW-0862">Zinc</keyword>
<keyword evidence="9" id="KW-1185">Reference proteome</keyword>
<evidence type="ECO:0000313" key="10">
    <source>
        <dbReference type="RefSeq" id="XP_065674392.1"/>
    </source>
</evidence>
<feature type="signal peptide" evidence="7">
    <location>
        <begin position="1"/>
        <end position="19"/>
    </location>
</feature>
<dbReference type="InterPro" id="IPR034035">
    <property type="entry name" value="Astacin-like_dom"/>
</dbReference>
<dbReference type="GO" id="GO:0008233">
    <property type="term" value="F:peptidase activity"/>
    <property type="evidence" value="ECO:0007669"/>
    <property type="project" value="UniProtKB-KW"/>
</dbReference>
<keyword evidence="2 6" id="KW-0479">Metal-binding</keyword>
<feature type="active site" evidence="6">
    <location>
        <position position="284"/>
    </location>
</feature>
<dbReference type="PANTHER" id="PTHR10127:SF780">
    <property type="entry name" value="METALLOENDOPEPTIDASE"/>
    <property type="match status" value="1"/>
</dbReference>
<dbReference type="EC" id="3.4.24.-" evidence="7"/>
<dbReference type="GeneID" id="100214939"/>
<reference evidence="10" key="1">
    <citation type="submission" date="2025-08" db="UniProtKB">
        <authorList>
            <consortium name="RefSeq"/>
        </authorList>
    </citation>
    <scope>IDENTIFICATION</scope>
</reference>
<dbReference type="PRINTS" id="PR00480">
    <property type="entry name" value="ASTACIN"/>
</dbReference>
<evidence type="ECO:0000256" key="3">
    <source>
        <dbReference type="ARBA" id="ARBA00022801"/>
    </source>
</evidence>
<feature type="chain" id="PRO_5045006859" description="Metalloendopeptidase" evidence="7">
    <location>
        <begin position="20"/>
        <end position="407"/>
    </location>
</feature>
<gene>
    <name evidence="10" type="primary">LOC100214939</name>
</gene>
<dbReference type="InterPro" id="IPR024079">
    <property type="entry name" value="MetalloPept_cat_dom_sf"/>
</dbReference>
<keyword evidence="7" id="KW-0732">Signal</keyword>
<keyword evidence="3 6" id="KW-0378">Hydrolase</keyword>
<comment type="cofactor">
    <cofactor evidence="6 7">
        <name>Zn(2+)</name>
        <dbReference type="ChEBI" id="CHEBI:29105"/>
    </cofactor>
    <text evidence="6 7">Binds 1 zinc ion per subunit.</text>
</comment>
<dbReference type="SUPFAM" id="SSF55486">
    <property type="entry name" value="Metalloproteases ('zincins'), catalytic domain"/>
    <property type="match status" value="1"/>
</dbReference>
<organism evidence="9 10">
    <name type="scientific">Hydra vulgaris</name>
    <name type="common">Hydra</name>
    <name type="synonym">Hydra attenuata</name>
    <dbReference type="NCBI Taxonomy" id="6087"/>
    <lineage>
        <taxon>Eukaryota</taxon>
        <taxon>Metazoa</taxon>
        <taxon>Cnidaria</taxon>
        <taxon>Hydrozoa</taxon>
        <taxon>Hydroidolina</taxon>
        <taxon>Anthoathecata</taxon>
        <taxon>Aplanulata</taxon>
        <taxon>Hydridae</taxon>
        <taxon>Hydra</taxon>
    </lineage>
</organism>
<dbReference type="GO" id="GO:0006508">
    <property type="term" value="P:proteolysis"/>
    <property type="evidence" value="ECO:0007669"/>
    <property type="project" value="UniProtKB-KW"/>
</dbReference>
<accession>A0ABM4DIQ7</accession>
<keyword evidence="1 6" id="KW-0645">Protease</keyword>
<evidence type="ECO:0000256" key="1">
    <source>
        <dbReference type="ARBA" id="ARBA00022670"/>
    </source>
</evidence>
<dbReference type="InterPro" id="IPR001506">
    <property type="entry name" value="Peptidase_M12A"/>
</dbReference>
<evidence type="ECO:0000256" key="5">
    <source>
        <dbReference type="ARBA" id="ARBA00023049"/>
    </source>
</evidence>
<feature type="binding site" evidence="6">
    <location>
        <position position="293"/>
    </location>
    <ligand>
        <name>Zn(2+)</name>
        <dbReference type="ChEBI" id="CHEBI:29105"/>
        <note>catalytic</note>
    </ligand>
</feature>
<dbReference type="Proteomes" id="UP001652625">
    <property type="component" value="Chromosome 14"/>
</dbReference>
<evidence type="ECO:0000256" key="7">
    <source>
        <dbReference type="RuleBase" id="RU361183"/>
    </source>
</evidence>
<dbReference type="RefSeq" id="XP_065674392.1">
    <property type="nucleotide sequence ID" value="XM_065818320.1"/>
</dbReference>
<proteinExistence type="predicted"/>
<dbReference type="Gene3D" id="3.40.390.10">
    <property type="entry name" value="Collagenase (Catalytic Domain)"/>
    <property type="match status" value="1"/>
</dbReference>
<feature type="binding site" evidence="6">
    <location>
        <position position="283"/>
    </location>
    <ligand>
        <name>Zn(2+)</name>
        <dbReference type="ChEBI" id="CHEBI:29105"/>
        <note>catalytic</note>
    </ligand>
</feature>
<keyword evidence="5 6" id="KW-0482">Metalloprotease</keyword>
<sequence length="407" mass="46769">MVICFKLVITASIFCYVGAIPIKEYFKDIENVNKPLVKDIAKVTTEEYGDEIIKYIKQMVDNVVKKTINHDINENKSIKKDGKSISDDDKDKILLLTEETEKLGETARGIHIENAVEIFEKKMKLMEPKDITNPETFVEKQLQALVEQKAEDVNKQIDIIEGDIIRTKELNDVISNHKRNLYNGVKWGLLIPYQLPVKIEGDGKMERAINEAMREISSVSCIRFIKRKNDGSSDDNVGVNGLPESYLNFIQGKGCYSPVGNQENGGQDISIDLDCSYKGTVMHEILHALGFYHEQSRLDRDDYVKINFENVIEKMEDNFKKYEVGTADTQGFNYDLASIMHYGDNYFSKNGLKTIEVIGRKDITIGQREFISDTDKQKLNKFYCTDYQEEYNKKNLSRMKDNIYAAY</sequence>
<evidence type="ECO:0000256" key="2">
    <source>
        <dbReference type="ARBA" id="ARBA00022723"/>
    </source>
</evidence>
<name>A0ABM4DIQ7_HYDVU</name>
<dbReference type="PANTHER" id="PTHR10127">
    <property type="entry name" value="DISCOIDIN, CUB, EGF, LAMININ , AND ZINC METALLOPROTEASE DOMAIN CONTAINING"/>
    <property type="match status" value="1"/>
</dbReference>
<evidence type="ECO:0000313" key="9">
    <source>
        <dbReference type="Proteomes" id="UP001652625"/>
    </source>
</evidence>
<protein>
    <recommendedName>
        <fullName evidence="7">Metalloendopeptidase</fullName>
        <ecNumber evidence="7">3.4.24.-</ecNumber>
    </recommendedName>
</protein>
<dbReference type="SMART" id="SM00235">
    <property type="entry name" value="ZnMc"/>
    <property type="match status" value="1"/>
</dbReference>
<evidence type="ECO:0000259" key="8">
    <source>
        <dbReference type="PROSITE" id="PS51864"/>
    </source>
</evidence>
<dbReference type="Pfam" id="PF01400">
    <property type="entry name" value="Astacin"/>
    <property type="match status" value="1"/>
</dbReference>
<dbReference type="PROSITE" id="PS51864">
    <property type="entry name" value="ASTACIN"/>
    <property type="match status" value="1"/>
</dbReference>
<comment type="caution">
    <text evidence="6">Lacks conserved residue(s) required for the propagation of feature annotation.</text>
</comment>